<dbReference type="GO" id="GO:0005634">
    <property type="term" value="C:nucleus"/>
    <property type="evidence" value="ECO:0007669"/>
    <property type="project" value="UniProtKB-SubCell"/>
</dbReference>
<proteinExistence type="inferred from homology"/>
<dbReference type="AlphaFoldDB" id="A0ABD2QER6"/>
<protein>
    <submittedName>
        <fullName evidence="7">Transcription initiation factor TFIID subunit 4B</fullName>
    </submittedName>
</protein>
<dbReference type="PANTHER" id="PTHR15138:SF14">
    <property type="entry name" value="TRANSCRIPTION INITIATION FACTOR TFIID SUBUNIT 4"/>
    <property type="match status" value="1"/>
</dbReference>
<gene>
    <name evidence="7" type="primary">TAF4B_2</name>
    <name evidence="7" type="ORF">Ciccas_003576</name>
</gene>
<keyword evidence="3" id="KW-0805">Transcription regulation</keyword>
<evidence type="ECO:0000313" key="7">
    <source>
        <dbReference type="EMBL" id="KAL3317772.1"/>
    </source>
</evidence>
<sequence length="321" mass="34738">MTVRQDGGILTSIPVSKITSVASLTQPSQSNIRPPLAAAVLAPKPEVIESASLSASDQPFFPTSAVLSRMKQCIPPGKVNAISEDSASVMAHGLHSFMKHLLTRLALVVQHRTERLADNPSLEVVDAVRDQLAFLQRLDEHDQARQSDIEKELIFKAAKSRSKYSTEDPDQARVKEMAKRLQNEDYEREKQRQADQTALSAIGGPTKKRRLDEMVPGTASALLAVKRNASSSQLISASTNLTAIGPPGSRLALGPANLRGATTVVSGPKIGSVSSLNGPESSSSASALARVRRANLRDLQFVLSKHHVLNKGSSYFKTYWR</sequence>
<evidence type="ECO:0000256" key="3">
    <source>
        <dbReference type="ARBA" id="ARBA00023015"/>
    </source>
</evidence>
<evidence type="ECO:0000259" key="6">
    <source>
        <dbReference type="Pfam" id="PF05236"/>
    </source>
</evidence>
<dbReference type="InterPro" id="IPR007900">
    <property type="entry name" value="TAF4_C"/>
</dbReference>
<dbReference type="Pfam" id="PF05236">
    <property type="entry name" value="TAF4"/>
    <property type="match status" value="1"/>
</dbReference>
<evidence type="ECO:0000256" key="1">
    <source>
        <dbReference type="ARBA" id="ARBA00004123"/>
    </source>
</evidence>
<feature type="domain" description="Transcription initiation factor TFIID component TAF4 C-terminal" evidence="6">
    <location>
        <begin position="49"/>
        <end position="311"/>
    </location>
</feature>
<comment type="similarity">
    <text evidence="2">Belongs to the TAF4 family.</text>
</comment>
<evidence type="ECO:0000256" key="2">
    <source>
        <dbReference type="ARBA" id="ARBA00006178"/>
    </source>
</evidence>
<organism evidence="7 8">
    <name type="scientific">Cichlidogyrus casuarinus</name>
    <dbReference type="NCBI Taxonomy" id="1844966"/>
    <lineage>
        <taxon>Eukaryota</taxon>
        <taxon>Metazoa</taxon>
        <taxon>Spiralia</taxon>
        <taxon>Lophotrochozoa</taxon>
        <taxon>Platyhelminthes</taxon>
        <taxon>Monogenea</taxon>
        <taxon>Monopisthocotylea</taxon>
        <taxon>Dactylogyridea</taxon>
        <taxon>Ancyrocephalidae</taxon>
        <taxon>Cichlidogyrus</taxon>
    </lineage>
</organism>
<dbReference type="Proteomes" id="UP001626550">
    <property type="component" value="Unassembled WGS sequence"/>
</dbReference>
<dbReference type="InterPro" id="IPR045144">
    <property type="entry name" value="TAF4"/>
</dbReference>
<dbReference type="PANTHER" id="PTHR15138">
    <property type="entry name" value="TRANSCRIPTION INITIATION FACTOR TFIID SUBUNIT 4"/>
    <property type="match status" value="1"/>
</dbReference>
<accession>A0ABD2QER6</accession>
<keyword evidence="8" id="KW-1185">Reference proteome</keyword>
<keyword evidence="4" id="KW-0804">Transcription</keyword>
<keyword evidence="5" id="KW-0539">Nucleus</keyword>
<comment type="caution">
    <text evidence="7">The sequence shown here is derived from an EMBL/GenBank/DDBJ whole genome shotgun (WGS) entry which is preliminary data.</text>
</comment>
<evidence type="ECO:0000256" key="4">
    <source>
        <dbReference type="ARBA" id="ARBA00023163"/>
    </source>
</evidence>
<dbReference type="CDD" id="cd08045">
    <property type="entry name" value="HFD_TAF4"/>
    <property type="match status" value="1"/>
</dbReference>
<comment type="subcellular location">
    <subcellularLocation>
        <location evidence="1">Nucleus</location>
    </subcellularLocation>
</comment>
<dbReference type="EMBL" id="JBJKFK010000334">
    <property type="protein sequence ID" value="KAL3317772.1"/>
    <property type="molecule type" value="Genomic_DNA"/>
</dbReference>
<evidence type="ECO:0000313" key="8">
    <source>
        <dbReference type="Proteomes" id="UP001626550"/>
    </source>
</evidence>
<name>A0ABD2QER6_9PLAT</name>
<evidence type="ECO:0000256" key="5">
    <source>
        <dbReference type="ARBA" id="ARBA00023242"/>
    </source>
</evidence>
<dbReference type="GO" id="GO:0006366">
    <property type="term" value="P:transcription by RNA polymerase II"/>
    <property type="evidence" value="ECO:0007669"/>
    <property type="project" value="UniProtKB-ARBA"/>
</dbReference>
<reference evidence="7 8" key="1">
    <citation type="submission" date="2024-11" db="EMBL/GenBank/DDBJ databases">
        <title>Adaptive evolution of stress response genes in parasites aligns with host niche diversity.</title>
        <authorList>
            <person name="Hahn C."/>
            <person name="Resl P."/>
        </authorList>
    </citation>
    <scope>NUCLEOTIDE SEQUENCE [LARGE SCALE GENOMIC DNA]</scope>
    <source>
        <strain evidence="7">EGGRZ-B1_66</strain>
        <tissue evidence="7">Body</tissue>
    </source>
</reference>